<dbReference type="Pfam" id="PF12073">
    <property type="entry name" value="DUF3553"/>
    <property type="match status" value="1"/>
</dbReference>
<dbReference type="InterPro" id="IPR027417">
    <property type="entry name" value="P-loop_NTPase"/>
</dbReference>
<dbReference type="EC" id="5.6.2.4" evidence="10"/>
<dbReference type="SMART" id="SM00487">
    <property type="entry name" value="DEXDc"/>
    <property type="match status" value="1"/>
</dbReference>
<protein>
    <recommendedName>
        <fullName evidence="11">ATP-dependent DNA helicase RecQ</fullName>
        <ecNumber evidence="10">5.6.2.4</ecNumber>
    </recommendedName>
    <alternativeName>
        <fullName evidence="12">DNA 3'-5' helicase RecQ</fullName>
    </alternativeName>
</protein>
<evidence type="ECO:0000259" key="15">
    <source>
        <dbReference type="PROSITE" id="PS51194"/>
    </source>
</evidence>
<sequence length="549" mass="60075">MILHEPADKELTRRPANTADPPSESSKSGVTCAVMLFPSLKLKRAARNHFGWRKLRKTQLTAMKAILKRQDVLVVLPTGGGKSAIYQVPATLLSGPTIVISPLLALQQDQIANLNERGIGAVRISSAETPRQQDQALIALHEKRARYLFITPEQLSRPDRLAAVKALKPGLVAVDEAHCISTWGHDFRPDYLSLGQFIRDLGRPPVVALTATASPPVREDISLRLGLRKPKVLVSGLDRPNLFLEVGHCPTEEVRWRRLTSLLQTDPGQGIVYVPTRRKAEDLAKKLTAAGFKARSYHGGMSTGPREQLHEEFLSGDVPVMVATSAFGMGIDKPDIRWVAHLALPDSPDSYLQEIGRAGRDGEQSRALLLWQHEDTGLTRFFNGGRPDAHELERLATALQSGPVRSTKKIAQLIGLLEDIGASGMSPAEAARAAVAEADRRSAMQNSRIEMMLGFAQAKGCRTRELLAYFGEHMASACNHCDNCASGTVVEEAVTEDQPFPVHSTVRHPQWGAGMVMSYAEDKMTILFDQVGYKTLSVPVVKANGLLVR</sequence>
<evidence type="ECO:0000256" key="1">
    <source>
        <dbReference type="ARBA" id="ARBA00005446"/>
    </source>
</evidence>
<evidence type="ECO:0000256" key="13">
    <source>
        <dbReference type="SAM" id="MobiDB-lite"/>
    </source>
</evidence>
<dbReference type="Pfam" id="PF16124">
    <property type="entry name" value="RecQ_Zn_bind"/>
    <property type="match status" value="1"/>
</dbReference>
<dbReference type="GO" id="GO:0016787">
    <property type="term" value="F:hydrolase activity"/>
    <property type="evidence" value="ECO:0007669"/>
    <property type="project" value="UniProtKB-KW"/>
</dbReference>
<keyword evidence="17" id="KW-1185">Reference proteome</keyword>
<comment type="catalytic activity">
    <reaction evidence="9">
        <text>Couples ATP hydrolysis with the unwinding of duplex DNA by translocating in the 3'-5' direction.</text>
        <dbReference type="EC" id="5.6.2.4"/>
    </reaction>
</comment>
<dbReference type="GO" id="GO:0043138">
    <property type="term" value="F:3'-5' DNA helicase activity"/>
    <property type="evidence" value="ECO:0007669"/>
    <property type="project" value="UniProtKB-EC"/>
</dbReference>
<keyword evidence="8" id="KW-0413">Isomerase</keyword>
<evidence type="ECO:0000256" key="12">
    <source>
        <dbReference type="ARBA" id="ARBA00044550"/>
    </source>
</evidence>
<dbReference type="InterPro" id="IPR014001">
    <property type="entry name" value="Helicase_ATP-bd"/>
</dbReference>
<dbReference type="GO" id="GO:0006310">
    <property type="term" value="P:DNA recombination"/>
    <property type="evidence" value="ECO:0007669"/>
    <property type="project" value="InterPro"/>
</dbReference>
<gene>
    <name evidence="16" type="primary">recQ_2</name>
    <name evidence="16" type="ORF">Rhe02_25730</name>
</gene>
<keyword evidence="2" id="KW-0479">Metal-binding</keyword>
<dbReference type="InterPro" id="IPR011545">
    <property type="entry name" value="DEAD/DEAH_box_helicase_dom"/>
</dbReference>
<dbReference type="PANTHER" id="PTHR13710">
    <property type="entry name" value="DNA HELICASE RECQ FAMILY MEMBER"/>
    <property type="match status" value="1"/>
</dbReference>
<dbReference type="Pfam" id="PF00270">
    <property type="entry name" value="DEAD"/>
    <property type="match status" value="1"/>
</dbReference>
<evidence type="ECO:0000256" key="8">
    <source>
        <dbReference type="ARBA" id="ARBA00023235"/>
    </source>
</evidence>
<dbReference type="PANTHER" id="PTHR13710:SF105">
    <property type="entry name" value="ATP-DEPENDENT DNA HELICASE Q1"/>
    <property type="match status" value="1"/>
</dbReference>
<accession>A0A8J3Q738</accession>
<evidence type="ECO:0000256" key="5">
    <source>
        <dbReference type="ARBA" id="ARBA00022806"/>
    </source>
</evidence>
<comment type="caution">
    <text evidence="16">The sequence shown here is derived from an EMBL/GenBank/DDBJ whole genome shotgun (WGS) entry which is preliminary data.</text>
</comment>
<evidence type="ECO:0000256" key="4">
    <source>
        <dbReference type="ARBA" id="ARBA00022801"/>
    </source>
</evidence>
<dbReference type="GO" id="GO:0030894">
    <property type="term" value="C:replisome"/>
    <property type="evidence" value="ECO:0007669"/>
    <property type="project" value="TreeGrafter"/>
</dbReference>
<keyword evidence="6" id="KW-0067">ATP-binding</keyword>
<dbReference type="SMART" id="SM00490">
    <property type="entry name" value="HELICc"/>
    <property type="match status" value="1"/>
</dbReference>
<dbReference type="GO" id="GO:0009378">
    <property type="term" value="F:four-way junction helicase activity"/>
    <property type="evidence" value="ECO:0007669"/>
    <property type="project" value="TreeGrafter"/>
</dbReference>
<dbReference type="GO" id="GO:0003677">
    <property type="term" value="F:DNA binding"/>
    <property type="evidence" value="ECO:0007669"/>
    <property type="project" value="UniProtKB-KW"/>
</dbReference>
<dbReference type="InterPro" id="IPR001650">
    <property type="entry name" value="Helicase_C-like"/>
</dbReference>
<dbReference type="GO" id="GO:0005524">
    <property type="term" value="F:ATP binding"/>
    <property type="evidence" value="ECO:0007669"/>
    <property type="project" value="UniProtKB-KW"/>
</dbReference>
<dbReference type="InterPro" id="IPR004589">
    <property type="entry name" value="DNA_helicase_ATP-dep_RecQ"/>
</dbReference>
<feature type="region of interest" description="Disordered" evidence="13">
    <location>
        <begin position="1"/>
        <end position="28"/>
    </location>
</feature>
<dbReference type="NCBIfam" id="TIGR00614">
    <property type="entry name" value="recQ_fam"/>
    <property type="match status" value="1"/>
</dbReference>
<dbReference type="GO" id="GO:0043590">
    <property type="term" value="C:bacterial nucleoid"/>
    <property type="evidence" value="ECO:0007669"/>
    <property type="project" value="TreeGrafter"/>
</dbReference>
<feature type="compositionally biased region" description="Basic and acidic residues" evidence="13">
    <location>
        <begin position="1"/>
        <end position="13"/>
    </location>
</feature>
<dbReference type="Pfam" id="PF00271">
    <property type="entry name" value="Helicase_C"/>
    <property type="match status" value="1"/>
</dbReference>
<keyword evidence="4" id="KW-0378">Hydrolase</keyword>
<proteinExistence type="inferred from homology"/>
<dbReference type="PROSITE" id="PS51192">
    <property type="entry name" value="HELICASE_ATP_BIND_1"/>
    <property type="match status" value="1"/>
</dbReference>
<dbReference type="GO" id="GO:0006281">
    <property type="term" value="P:DNA repair"/>
    <property type="evidence" value="ECO:0007669"/>
    <property type="project" value="TreeGrafter"/>
</dbReference>
<keyword evidence="7" id="KW-0238">DNA-binding</keyword>
<dbReference type="PROSITE" id="PS51194">
    <property type="entry name" value="HELICASE_CTER"/>
    <property type="match status" value="1"/>
</dbReference>
<dbReference type="Proteomes" id="UP000612899">
    <property type="component" value="Unassembled WGS sequence"/>
</dbReference>
<dbReference type="EMBL" id="BONY01000013">
    <property type="protein sequence ID" value="GIH04506.1"/>
    <property type="molecule type" value="Genomic_DNA"/>
</dbReference>
<evidence type="ECO:0000256" key="2">
    <source>
        <dbReference type="ARBA" id="ARBA00022723"/>
    </source>
</evidence>
<dbReference type="CDD" id="cd17920">
    <property type="entry name" value="DEXHc_RecQ"/>
    <property type="match status" value="1"/>
</dbReference>
<keyword evidence="5 16" id="KW-0347">Helicase</keyword>
<dbReference type="Gene3D" id="3.40.50.300">
    <property type="entry name" value="P-loop containing nucleotide triphosphate hydrolases"/>
    <property type="match status" value="2"/>
</dbReference>
<dbReference type="SUPFAM" id="SSF52540">
    <property type="entry name" value="P-loop containing nucleoside triphosphate hydrolases"/>
    <property type="match status" value="1"/>
</dbReference>
<feature type="domain" description="Helicase ATP-binding" evidence="14">
    <location>
        <begin position="63"/>
        <end position="231"/>
    </location>
</feature>
<evidence type="ECO:0000313" key="16">
    <source>
        <dbReference type="EMBL" id="GIH04506.1"/>
    </source>
</evidence>
<evidence type="ECO:0000256" key="10">
    <source>
        <dbReference type="ARBA" id="ARBA00034808"/>
    </source>
</evidence>
<organism evidence="16 17">
    <name type="scientific">Rhizocola hellebori</name>
    <dbReference type="NCBI Taxonomy" id="1392758"/>
    <lineage>
        <taxon>Bacteria</taxon>
        <taxon>Bacillati</taxon>
        <taxon>Actinomycetota</taxon>
        <taxon>Actinomycetes</taxon>
        <taxon>Micromonosporales</taxon>
        <taxon>Micromonosporaceae</taxon>
        <taxon>Rhizocola</taxon>
    </lineage>
</organism>
<evidence type="ECO:0000313" key="17">
    <source>
        <dbReference type="Proteomes" id="UP000612899"/>
    </source>
</evidence>
<dbReference type="AlphaFoldDB" id="A0A8J3Q738"/>
<evidence type="ECO:0000256" key="6">
    <source>
        <dbReference type="ARBA" id="ARBA00022840"/>
    </source>
</evidence>
<evidence type="ECO:0000256" key="11">
    <source>
        <dbReference type="ARBA" id="ARBA00044535"/>
    </source>
</evidence>
<dbReference type="GO" id="GO:0046872">
    <property type="term" value="F:metal ion binding"/>
    <property type="evidence" value="ECO:0007669"/>
    <property type="project" value="UniProtKB-KW"/>
</dbReference>
<evidence type="ECO:0000256" key="3">
    <source>
        <dbReference type="ARBA" id="ARBA00022741"/>
    </source>
</evidence>
<comment type="similarity">
    <text evidence="1">Belongs to the helicase family. RecQ subfamily.</text>
</comment>
<evidence type="ECO:0000259" key="14">
    <source>
        <dbReference type="PROSITE" id="PS51192"/>
    </source>
</evidence>
<dbReference type="InterPro" id="IPR021938">
    <property type="entry name" value="DUF3553"/>
</dbReference>
<dbReference type="InterPro" id="IPR032284">
    <property type="entry name" value="RecQ_Zn-bd"/>
</dbReference>
<name>A0A8J3Q738_9ACTN</name>
<evidence type="ECO:0000256" key="9">
    <source>
        <dbReference type="ARBA" id="ARBA00034617"/>
    </source>
</evidence>
<reference evidence="16" key="1">
    <citation type="submission" date="2021-01" db="EMBL/GenBank/DDBJ databases">
        <title>Whole genome shotgun sequence of Rhizocola hellebori NBRC 109834.</title>
        <authorList>
            <person name="Komaki H."/>
            <person name="Tamura T."/>
        </authorList>
    </citation>
    <scope>NUCLEOTIDE SEQUENCE</scope>
    <source>
        <strain evidence="16">NBRC 109834</strain>
    </source>
</reference>
<evidence type="ECO:0000256" key="7">
    <source>
        <dbReference type="ARBA" id="ARBA00023125"/>
    </source>
</evidence>
<keyword evidence="3" id="KW-0547">Nucleotide-binding</keyword>
<feature type="domain" description="Helicase C-terminal" evidence="15">
    <location>
        <begin position="258"/>
        <end position="410"/>
    </location>
</feature>
<dbReference type="GO" id="GO:0005737">
    <property type="term" value="C:cytoplasm"/>
    <property type="evidence" value="ECO:0007669"/>
    <property type="project" value="TreeGrafter"/>
</dbReference>